<protein>
    <submittedName>
        <fullName evidence="1">Uncharacterized protein</fullName>
    </submittedName>
</protein>
<proteinExistence type="predicted"/>
<evidence type="ECO:0000313" key="1">
    <source>
        <dbReference type="EMBL" id="KAJ6977926.1"/>
    </source>
</evidence>
<evidence type="ECO:0000313" key="2">
    <source>
        <dbReference type="Proteomes" id="UP001164929"/>
    </source>
</evidence>
<dbReference type="Proteomes" id="UP001164929">
    <property type="component" value="Chromosome 12"/>
</dbReference>
<dbReference type="EMBL" id="JAQIZT010000012">
    <property type="protein sequence ID" value="KAJ6977926.1"/>
    <property type="molecule type" value="Genomic_DNA"/>
</dbReference>
<comment type="caution">
    <text evidence="1">The sequence shown here is derived from an EMBL/GenBank/DDBJ whole genome shotgun (WGS) entry which is preliminary data.</text>
</comment>
<accession>A0AAD6M345</accession>
<dbReference type="AlphaFoldDB" id="A0AAD6M345"/>
<name>A0AAD6M345_9ROSI</name>
<gene>
    <name evidence="1" type="ORF">NC653_029735</name>
</gene>
<keyword evidence="2" id="KW-1185">Reference proteome</keyword>
<reference evidence="1" key="1">
    <citation type="journal article" date="2023" name="Mol. Ecol. Resour.">
        <title>Chromosome-level genome assembly of a triploid poplar Populus alba 'Berolinensis'.</title>
        <authorList>
            <person name="Chen S."/>
            <person name="Yu Y."/>
            <person name="Wang X."/>
            <person name="Wang S."/>
            <person name="Zhang T."/>
            <person name="Zhou Y."/>
            <person name="He R."/>
            <person name="Meng N."/>
            <person name="Wang Y."/>
            <person name="Liu W."/>
            <person name="Liu Z."/>
            <person name="Liu J."/>
            <person name="Guo Q."/>
            <person name="Huang H."/>
            <person name="Sederoff R.R."/>
            <person name="Wang G."/>
            <person name="Qu G."/>
            <person name="Chen S."/>
        </authorList>
    </citation>
    <scope>NUCLEOTIDE SEQUENCE</scope>
    <source>
        <strain evidence="1">SC-2020</strain>
    </source>
</reference>
<organism evidence="1 2">
    <name type="scientific">Populus alba x Populus x berolinensis</name>
    <dbReference type="NCBI Taxonomy" id="444605"/>
    <lineage>
        <taxon>Eukaryota</taxon>
        <taxon>Viridiplantae</taxon>
        <taxon>Streptophyta</taxon>
        <taxon>Embryophyta</taxon>
        <taxon>Tracheophyta</taxon>
        <taxon>Spermatophyta</taxon>
        <taxon>Magnoliopsida</taxon>
        <taxon>eudicotyledons</taxon>
        <taxon>Gunneridae</taxon>
        <taxon>Pentapetalae</taxon>
        <taxon>rosids</taxon>
        <taxon>fabids</taxon>
        <taxon>Malpighiales</taxon>
        <taxon>Salicaceae</taxon>
        <taxon>Saliceae</taxon>
        <taxon>Populus</taxon>
    </lineage>
</organism>
<sequence length="78" mass="8631">MEDDRGRSTADTFNNIKKMELGALTIEPHSQIFAGVYRSQSRLDKESIMTNTGQIAGGPKSSDVMDSAIRVLDRARED</sequence>